<feature type="domain" description="Rhamnogalacturonan lyase" evidence="1">
    <location>
        <begin position="120"/>
        <end position="285"/>
    </location>
</feature>
<dbReference type="OrthoDB" id="4408269at2"/>
<protein>
    <submittedName>
        <fullName evidence="2">Polysaccharide lyase family 4-like protein</fullName>
    </submittedName>
</protein>
<dbReference type="Pfam" id="PF14683">
    <property type="entry name" value="CBM-like"/>
    <property type="match status" value="1"/>
</dbReference>
<keyword evidence="3" id="KW-1185">Reference proteome</keyword>
<dbReference type="AlphaFoldDB" id="A0A561E2Y9"/>
<organism evidence="2 3">
    <name type="scientific">Rudaeicoccus suwonensis</name>
    <dbReference type="NCBI Taxonomy" id="657409"/>
    <lineage>
        <taxon>Bacteria</taxon>
        <taxon>Bacillati</taxon>
        <taxon>Actinomycetota</taxon>
        <taxon>Actinomycetes</taxon>
        <taxon>Micrococcales</taxon>
        <taxon>Dermacoccaceae</taxon>
        <taxon>Rudaeicoccus</taxon>
    </lineage>
</organism>
<dbReference type="GO" id="GO:0016829">
    <property type="term" value="F:lyase activity"/>
    <property type="evidence" value="ECO:0007669"/>
    <property type="project" value="UniProtKB-KW"/>
</dbReference>
<proteinExistence type="predicted"/>
<dbReference type="RefSeq" id="WP_145228715.1">
    <property type="nucleotide sequence ID" value="NZ_VIVQ01000002.1"/>
</dbReference>
<evidence type="ECO:0000313" key="2">
    <source>
        <dbReference type="EMBL" id="TWE09973.1"/>
    </source>
</evidence>
<dbReference type="InterPro" id="IPR029411">
    <property type="entry name" value="RG-lyase_III"/>
</dbReference>
<dbReference type="Proteomes" id="UP000318297">
    <property type="component" value="Unassembled WGS sequence"/>
</dbReference>
<dbReference type="EMBL" id="VIVQ01000002">
    <property type="protein sequence ID" value="TWE09973.1"/>
    <property type="molecule type" value="Genomic_DNA"/>
</dbReference>
<gene>
    <name evidence="2" type="ORF">BKA23_2319</name>
</gene>
<evidence type="ECO:0000259" key="1">
    <source>
        <dbReference type="Pfam" id="PF14683"/>
    </source>
</evidence>
<name>A0A561E2Y9_9MICO</name>
<evidence type="ECO:0000313" key="3">
    <source>
        <dbReference type="Proteomes" id="UP000318297"/>
    </source>
</evidence>
<accession>A0A561E2Y9</accession>
<sequence>MAFAAHLPTTDVGSTGPVLRTVGDVGRIRLVWRVPTDDAGDWDVHGIATDDAARSWTPTRETLLATVSEPRFAHEGLGPAAQRWSYRVVPAPASLHPPLGPITATSRTSVVLSGRPVAVVGSFDGSGLELALAPTGFVHYQSTFPRDVDFRFGFDRPEVTWSYLQPGPDDAWAGRRGHRFRLRFDLDRAPEQDLDLALWLTDRHATRAGSASVLVNGCPGESLFFDEASASSTVSLPATTRASGPEPGGGPAYIEREIDRRLLRVGENIIDLVKDHGSWIAYDAVGVFARAGS</sequence>
<comment type="caution">
    <text evidence="2">The sequence shown here is derived from an EMBL/GenBank/DDBJ whole genome shotgun (WGS) entry which is preliminary data.</text>
</comment>
<keyword evidence="2" id="KW-0456">Lyase</keyword>
<reference evidence="2 3" key="1">
    <citation type="submission" date="2019-06" db="EMBL/GenBank/DDBJ databases">
        <title>Sequencing the genomes of 1000 actinobacteria strains.</title>
        <authorList>
            <person name="Klenk H.-P."/>
        </authorList>
    </citation>
    <scope>NUCLEOTIDE SEQUENCE [LARGE SCALE GENOMIC DNA]</scope>
    <source>
        <strain evidence="2 3">DSM 19560</strain>
    </source>
</reference>